<evidence type="ECO:0000313" key="3">
    <source>
        <dbReference type="Proteomes" id="UP001320148"/>
    </source>
</evidence>
<accession>A0ABM7PJP2</accession>
<keyword evidence="1" id="KW-0472">Membrane</keyword>
<feature type="transmembrane region" description="Helical" evidence="1">
    <location>
        <begin position="147"/>
        <end position="167"/>
    </location>
</feature>
<name>A0ABM7PJP2_9BACT</name>
<dbReference type="Proteomes" id="UP001320148">
    <property type="component" value="Chromosome"/>
</dbReference>
<evidence type="ECO:0008006" key="4">
    <source>
        <dbReference type="Google" id="ProtNLM"/>
    </source>
</evidence>
<keyword evidence="1" id="KW-0812">Transmembrane</keyword>
<dbReference type="RefSeq" id="WP_236888836.1">
    <property type="nucleotide sequence ID" value="NZ_AP024488.1"/>
</dbReference>
<reference evidence="2 3" key="1">
    <citation type="submission" date="2021-02" db="EMBL/GenBank/DDBJ databases">
        <title>Complete genome of Desulfoluna sp. strain ASN36.</title>
        <authorList>
            <person name="Takahashi A."/>
            <person name="Kojima H."/>
            <person name="Fukui M."/>
        </authorList>
    </citation>
    <scope>NUCLEOTIDE SEQUENCE [LARGE SCALE GENOMIC DNA]</scope>
    <source>
        <strain evidence="2 3">ASN36</strain>
    </source>
</reference>
<keyword evidence="1" id="KW-1133">Transmembrane helix</keyword>
<evidence type="ECO:0000313" key="2">
    <source>
        <dbReference type="EMBL" id="BCS97410.1"/>
    </source>
</evidence>
<feature type="transmembrane region" description="Helical" evidence="1">
    <location>
        <begin position="7"/>
        <end position="25"/>
    </location>
</feature>
<dbReference type="Gene3D" id="1.20.120.20">
    <property type="entry name" value="Apolipoprotein"/>
    <property type="match status" value="1"/>
</dbReference>
<feature type="transmembrane region" description="Helical" evidence="1">
    <location>
        <begin position="37"/>
        <end position="58"/>
    </location>
</feature>
<proteinExistence type="predicted"/>
<dbReference type="EMBL" id="AP024488">
    <property type="protein sequence ID" value="BCS97410.1"/>
    <property type="molecule type" value="Genomic_DNA"/>
</dbReference>
<protein>
    <recommendedName>
        <fullName evidence="4">MotA/TolQ/ExbB proton channel domain-containing protein</fullName>
    </recommendedName>
</protein>
<keyword evidence="3" id="KW-1185">Reference proteome</keyword>
<gene>
    <name evidence="2" type="ORF">DSLASN_30420</name>
</gene>
<sequence length="778" mass="86645">MVIDVNGFVTSLVGTILSFLFPEIIDWNAMSRLNQWVISGFIILGLAAAVIFIFLYAIRLYTLRRANKRIECAIKQNHEPDDLREQLFGSKTWAHTLYTDYTRAWKAACPRNKNKAAFPVSLKDFIPSHQVVESCCYHKLALAMPGIFVSLGILGTFYGVMCGINNINPSNVEKLSQEIFVLIAGLKVAFMTSLIGITLSIFFTFVHRLLVEGIIRSYDKLNSLCFKYLCPCESEEESSRLVMEQLDEVNQSIKTMATDLATQLSDSLGPAIGTALGEHVVPAIEAMVEGMTNSAQQTKDHNETIARSIDQSIGGLGDVISRHLDNAQKRQEEVMDGVLKEYVENMNHTFKDLFDEMGRVVQETMQVQKDIHEGMTDFSSFVRGNFEKQEELLKSTTQAANVMADTIGQFESITSSVESTTKSLERTGDVVDRAAEKTKEIYDAVERAAEVAVGRVNAMQESMDETWETMSKRTEELIGGMEELISGQVTRIHESLDQTIGELGRTINESAGGMTEAWENIHKHADQLVTTLDGTTREFGDNIGQGLTKGLEIFDQKVAEVVERFSGTLHETKESITLLSPTLEKLTQGISGMQQEMGTQKEVLERLTEISEISVVPSVEKSHDAARMISESTMAISEASKELMGWVNVQEQFIHNLQTAIHDEKKEHVSALGEKLELFANEISPVLKERMVVDEKILNAMGEITSGDRDVVRYLEIQGGHLKRLEENFQSLGSKSQEAIGGYLNKMEQSFAAVTDLLEKAVAEGEHRNRFSLFGGGR</sequence>
<organism evidence="2 3">
    <name type="scientific">Desulfoluna limicola</name>
    <dbReference type="NCBI Taxonomy" id="2810562"/>
    <lineage>
        <taxon>Bacteria</taxon>
        <taxon>Pseudomonadati</taxon>
        <taxon>Thermodesulfobacteriota</taxon>
        <taxon>Desulfobacteria</taxon>
        <taxon>Desulfobacterales</taxon>
        <taxon>Desulfolunaceae</taxon>
        <taxon>Desulfoluna</taxon>
    </lineage>
</organism>
<feature type="transmembrane region" description="Helical" evidence="1">
    <location>
        <begin position="179"/>
        <end position="206"/>
    </location>
</feature>
<evidence type="ECO:0000256" key="1">
    <source>
        <dbReference type="SAM" id="Phobius"/>
    </source>
</evidence>